<evidence type="ECO:0000313" key="3">
    <source>
        <dbReference type="EMBL" id="KEH15834.1"/>
    </source>
</evidence>
<dbReference type="Proteomes" id="UP000002051">
    <property type="component" value="Unassembled WGS sequence"/>
</dbReference>
<keyword evidence="1" id="KW-0175">Coiled coil</keyword>
<proteinExistence type="predicted"/>
<feature type="region of interest" description="Disordered" evidence="2">
    <location>
        <begin position="223"/>
        <end position="256"/>
    </location>
</feature>
<gene>
    <name evidence="3" type="ORF">MTR_0505s0020</name>
</gene>
<feature type="compositionally biased region" description="Polar residues" evidence="2">
    <location>
        <begin position="90"/>
        <end position="101"/>
    </location>
</feature>
<feature type="compositionally biased region" description="Basic and acidic residues" evidence="2">
    <location>
        <begin position="125"/>
        <end position="134"/>
    </location>
</feature>
<reference evidence="3 5" key="2">
    <citation type="journal article" date="2014" name="BMC Genomics">
        <title>An improved genome release (version Mt4.0) for the model legume Medicago truncatula.</title>
        <authorList>
            <person name="Tang H."/>
            <person name="Krishnakumar V."/>
            <person name="Bidwell S."/>
            <person name="Rosen B."/>
            <person name="Chan A."/>
            <person name="Zhou S."/>
            <person name="Gentzbittel L."/>
            <person name="Childs K.L."/>
            <person name="Yandell M."/>
            <person name="Gundlach H."/>
            <person name="Mayer K.F."/>
            <person name="Schwartz D.C."/>
            <person name="Town C.D."/>
        </authorList>
    </citation>
    <scope>GENOME REANNOTATION</scope>
    <source>
        <strain evidence="3">A17</strain>
        <strain evidence="4 5">cv. Jemalong A17</strain>
    </source>
</reference>
<feature type="compositionally biased region" description="Basic and acidic residues" evidence="2">
    <location>
        <begin position="223"/>
        <end position="243"/>
    </location>
</feature>
<feature type="coiled-coil region" evidence="1">
    <location>
        <begin position="35"/>
        <end position="62"/>
    </location>
</feature>
<evidence type="ECO:0000256" key="1">
    <source>
        <dbReference type="SAM" id="Coils"/>
    </source>
</evidence>
<accession>A0A072TE79</accession>
<dbReference type="AlphaFoldDB" id="A0A072TE79"/>
<feature type="region of interest" description="Disordered" evidence="2">
    <location>
        <begin position="1"/>
        <end position="24"/>
    </location>
</feature>
<feature type="region of interest" description="Disordered" evidence="2">
    <location>
        <begin position="78"/>
        <end position="134"/>
    </location>
</feature>
<evidence type="ECO:0000256" key="2">
    <source>
        <dbReference type="SAM" id="MobiDB-lite"/>
    </source>
</evidence>
<dbReference type="EMBL" id="KL403230">
    <property type="protein sequence ID" value="KEH15834.1"/>
    <property type="molecule type" value="Genomic_DNA"/>
</dbReference>
<name>A0A072TE79_MEDTR</name>
<evidence type="ECO:0000313" key="4">
    <source>
        <dbReference type="EnsemblPlants" id="KEH15834"/>
    </source>
</evidence>
<protein>
    <submittedName>
        <fullName evidence="3 4">Uncharacterized protein</fullName>
    </submittedName>
</protein>
<sequence length="304" mass="35542">MNVKLLPPPPPHMEDVPLPPPLLLVPPPQETNEILTNLVNLHQQQNNRLEHMEKNQENIQRNKHHETLDAVDNTAYIPANHRKGGKKPPNDSNKGSSSQSPRHSRRGKPFDRHGGKNSPPRQSHQKKEDYSLECHYKNYRKGPFTRKTKATKNHGCVEWHRSRHERNPKGVRRAGVEVHDVQDILKCVIFDINLYAITNSKRSWGVQPYINYKEKRIVEEALKRKQSGKRGDEKRRSDNDNTKNQRSRFTDYTPQNPSRETILRECLNTEFKEVGIKAPQLLRQTKITDRTKYCLYDQIRDHDT</sequence>
<keyword evidence="5" id="KW-1185">Reference proteome</keyword>
<organism evidence="3 5">
    <name type="scientific">Medicago truncatula</name>
    <name type="common">Barrel medic</name>
    <name type="synonym">Medicago tribuloides</name>
    <dbReference type="NCBI Taxonomy" id="3880"/>
    <lineage>
        <taxon>Eukaryota</taxon>
        <taxon>Viridiplantae</taxon>
        <taxon>Streptophyta</taxon>
        <taxon>Embryophyta</taxon>
        <taxon>Tracheophyta</taxon>
        <taxon>Spermatophyta</taxon>
        <taxon>Magnoliopsida</taxon>
        <taxon>eudicotyledons</taxon>
        <taxon>Gunneridae</taxon>
        <taxon>Pentapetalae</taxon>
        <taxon>rosids</taxon>
        <taxon>fabids</taxon>
        <taxon>Fabales</taxon>
        <taxon>Fabaceae</taxon>
        <taxon>Papilionoideae</taxon>
        <taxon>50 kb inversion clade</taxon>
        <taxon>NPAAA clade</taxon>
        <taxon>Hologalegina</taxon>
        <taxon>IRL clade</taxon>
        <taxon>Trifolieae</taxon>
        <taxon>Medicago</taxon>
    </lineage>
</organism>
<dbReference type="EnsemblPlants" id="KEH15834">
    <property type="protein sequence ID" value="KEH15834"/>
    <property type="gene ID" value="MTR_0505s0020"/>
</dbReference>
<reference evidence="4" key="3">
    <citation type="submission" date="2015-06" db="UniProtKB">
        <authorList>
            <consortium name="EnsemblPlants"/>
        </authorList>
    </citation>
    <scope>IDENTIFICATION</scope>
    <source>
        <strain evidence="4">cv. Jemalong A17</strain>
    </source>
</reference>
<reference evidence="3 5" key="1">
    <citation type="journal article" date="2011" name="Nature">
        <title>The Medicago genome provides insight into the evolution of rhizobial symbioses.</title>
        <authorList>
            <person name="Young N.D."/>
            <person name="Debelle F."/>
            <person name="Oldroyd G.E."/>
            <person name="Geurts R."/>
            <person name="Cannon S.B."/>
            <person name="Udvardi M.K."/>
            <person name="Benedito V.A."/>
            <person name="Mayer K.F."/>
            <person name="Gouzy J."/>
            <person name="Schoof H."/>
            <person name="Van de Peer Y."/>
            <person name="Proost S."/>
            <person name="Cook D.R."/>
            <person name="Meyers B.C."/>
            <person name="Spannagl M."/>
            <person name="Cheung F."/>
            <person name="De Mita S."/>
            <person name="Krishnakumar V."/>
            <person name="Gundlach H."/>
            <person name="Zhou S."/>
            <person name="Mudge J."/>
            <person name="Bharti A.K."/>
            <person name="Murray J.D."/>
            <person name="Naoumkina M.A."/>
            <person name="Rosen B."/>
            <person name="Silverstein K.A."/>
            <person name="Tang H."/>
            <person name="Rombauts S."/>
            <person name="Zhao P.X."/>
            <person name="Zhou P."/>
            <person name="Barbe V."/>
            <person name="Bardou P."/>
            <person name="Bechner M."/>
            <person name="Bellec A."/>
            <person name="Berger A."/>
            <person name="Berges H."/>
            <person name="Bidwell S."/>
            <person name="Bisseling T."/>
            <person name="Choisne N."/>
            <person name="Couloux A."/>
            <person name="Denny R."/>
            <person name="Deshpande S."/>
            <person name="Dai X."/>
            <person name="Doyle J.J."/>
            <person name="Dudez A.M."/>
            <person name="Farmer A.D."/>
            <person name="Fouteau S."/>
            <person name="Franken C."/>
            <person name="Gibelin C."/>
            <person name="Gish J."/>
            <person name="Goldstein S."/>
            <person name="Gonzalez A.J."/>
            <person name="Green P.J."/>
            <person name="Hallab A."/>
            <person name="Hartog M."/>
            <person name="Hua A."/>
            <person name="Humphray S.J."/>
            <person name="Jeong D.H."/>
            <person name="Jing Y."/>
            <person name="Jocker A."/>
            <person name="Kenton S.M."/>
            <person name="Kim D.J."/>
            <person name="Klee K."/>
            <person name="Lai H."/>
            <person name="Lang C."/>
            <person name="Lin S."/>
            <person name="Macmil S.L."/>
            <person name="Magdelenat G."/>
            <person name="Matthews L."/>
            <person name="McCorrison J."/>
            <person name="Monaghan E.L."/>
            <person name="Mun J.H."/>
            <person name="Najar F.Z."/>
            <person name="Nicholson C."/>
            <person name="Noirot C."/>
            <person name="O'Bleness M."/>
            <person name="Paule C.R."/>
            <person name="Poulain J."/>
            <person name="Prion F."/>
            <person name="Qin B."/>
            <person name="Qu C."/>
            <person name="Retzel E.F."/>
            <person name="Riddle C."/>
            <person name="Sallet E."/>
            <person name="Samain S."/>
            <person name="Samson N."/>
            <person name="Sanders I."/>
            <person name="Saurat O."/>
            <person name="Scarpelli C."/>
            <person name="Schiex T."/>
            <person name="Segurens B."/>
            <person name="Severin A.J."/>
            <person name="Sherrier D.J."/>
            <person name="Shi R."/>
            <person name="Sims S."/>
            <person name="Singer S.R."/>
            <person name="Sinharoy S."/>
            <person name="Sterck L."/>
            <person name="Viollet A."/>
            <person name="Wang B.B."/>
            <person name="Wang K."/>
            <person name="Wang M."/>
            <person name="Wang X."/>
            <person name="Warfsmann J."/>
            <person name="Weissenbach J."/>
            <person name="White D.D."/>
            <person name="White J.D."/>
            <person name="Wiley G.B."/>
            <person name="Wincker P."/>
            <person name="Xing Y."/>
            <person name="Yang L."/>
            <person name="Yao Z."/>
            <person name="Ying F."/>
            <person name="Zhai J."/>
            <person name="Zhou L."/>
            <person name="Zuber A."/>
            <person name="Denarie J."/>
            <person name="Dixon R.A."/>
            <person name="May G.D."/>
            <person name="Schwartz D.C."/>
            <person name="Rogers J."/>
            <person name="Quetier F."/>
            <person name="Town C.D."/>
            <person name="Roe B.A."/>
        </authorList>
    </citation>
    <scope>NUCLEOTIDE SEQUENCE [LARGE SCALE GENOMIC DNA]</scope>
    <source>
        <strain evidence="3">A17</strain>
        <strain evidence="4 5">cv. Jemalong A17</strain>
    </source>
</reference>
<evidence type="ECO:0000313" key="5">
    <source>
        <dbReference type="Proteomes" id="UP000002051"/>
    </source>
</evidence>
<dbReference type="HOGENOM" id="CLU_916364_0_0_1"/>